<feature type="domain" description="SCP2" evidence="1">
    <location>
        <begin position="18"/>
        <end position="100"/>
    </location>
</feature>
<gene>
    <name evidence="2" type="ORF">SAMN04488038_101135</name>
</gene>
<evidence type="ECO:0000313" key="3">
    <source>
        <dbReference type="Proteomes" id="UP000199233"/>
    </source>
</evidence>
<keyword evidence="3" id="KW-1185">Reference proteome</keyword>
<reference evidence="2 3" key="1">
    <citation type="submission" date="2016-10" db="EMBL/GenBank/DDBJ databases">
        <authorList>
            <person name="de Groot N.N."/>
        </authorList>
    </citation>
    <scope>NUCLEOTIDE SEQUENCE [LARGE SCALE GENOMIC DNA]</scope>
    <source>
        <strain evidence="2 3">DSM 25927</strain>
    </source>
</reference>
<dbReference type="InterPro" id="IPR036527">
    <property type="entry name" value="SCP2_sterol-bd_dom_sf"/>
</dbReference>
<dbReference type="OrthoDB" id="9809312at2"/>
<dbReference type="AlphaFoldDB" id="A0A1H8ZRG5"/>
<protein>
    <submittedName>
        <fullName evidence="2">Putative sterol carrier protein</fullName>
    </submittedName>
</protein>
<evidence type="ECO:0000259" key="1">
    <source>
        <dbReference type="Pfam" id="PF02036"/>
    </source>
</evidence>
<proteinExistence type="predicted"/>
<dbReference type="Gene3D" id="3.30.1050.10">
    <property type="entry name" value="SCP2 sterol-binding domain"/>
    <property type="match status" value="1"/>
</dbReference>
<dbReference type="InterPro" id="IPR003033">
    <property type="entry name" value="SCP2_sterol-bd_dom"/>
</dbReference>
<dbReference type="STRING" id="489703.SAMN04488038_101135"/>
<name>A0A1H8ZRG5_9GAMM</name>
<accession>A0A1H8ZRG5</accession>
<dbReference type="EMBL" id="FOFS01000001">
    <property type="protein sequence ID" value="SEP66965.1"/>
    <property type="molecule type" value="Genomic_DNA"/>
</dbReference>
<dbReference type="SUPFAM" id="SSF55718">
    <property type="entry name" value="SCP-like"/>
    <property type="match status" value="1"/>
</dbReference>
<dbReference type="PANTHER" id="PTHR10094">
    <property type="entry name" value="STEROL CARRIER PROTEIN 2 SCP-2 FAMILY PROTEIN"/>
    <property type="match status" value="1"/>
</dbReference>
<organism evidence="2 3">
    <name type="scientific">Solimonas aquatica</name>
    <dbReference type="NCBI Taxonomy" id="489703"/>
    <lineage>
        <taxon>Bacteria</taxon>
        <taxon>Pseudomonadati</taxon>
        <taxon>Pseudomonadota</taxon>
        <taxon>Gammaproteobacteria</taxon>
        <taxon>Nevskiales</taxon>
        <taxon>Nevskiaceae</taxon>
        <taxon>Solimonas</taxon>
    </lineage>
</organism>
<dbReference type="PANTHER" id="PTHR10094:SF25">
    <property type="entry name" value="SCP2 STEROL-BINDING DOMAIN-CONTAINING PROTEIN 1"/>
    <property type="match status" value="1"/>
</dbReference>
<evidence type="ECO:0000313" key="2">
    <source>
        <dbReference type="EMBL" id="SEP66965.1"/>
    </source>
</evidence>
<dbReference type="Pfam" id="PF02036">
    <property type="entry name" value="SCP2"/>
    <property type="match status" value="1"/>
</dbReference>
<sequence length="105" mass="10875">MSVIDVLKKLPAAFDANAAGSSACVIQFNASTPAYVQIKDGVCSTVEGKAPAADLTVSMADEDLIALLKGELNGMSAFMTGKLQVEGDLMLAQRMGSFFDAAKLA</sequence>
<dbReference type="GO" id="GO:0005829">
    <property type="term" value="C:cytosol"/>
    <property type="evidence" value="ECO:0007669"/>
    <property type="project" value="TreeGrafter"/>
</dbReference>
<dbReference type="Proteomes" id="UP000199233">
    <property type="component" value="Unassembled WGS sequence"/>
</dbReference>
<dbReference type="RefSeq" id="WP_093280653.1">
    <property type="nucleotide sequence ID" value="NZ_FOFS01000001.1"/>
</dbReference>